<comment type="caution">
    <text evidence="1">The sequence shown here is derived from an EMBL/GenBank/DDBJ whole genome shotgun (WGS) entry which is preliminary data.</text>
</comment>
<evidence type="ECO:0000313" key="2">
    <source>
        <dbReference type="Proteomes" id="UP000800235"/>
    </source>
</evidence>
<evidence type="ECO:0000313" key="1">
    <source>
        <dbReference type="EMBL" id="KAF2432899.1"/>
    </source>
</evidence>
<dbReference type="EMBL" id="MU007023">
    <property type="protein sequence ID" value="KAF2432899.1"/>
    <property type="molecule type" value="Genomic_DNA"/>
</dbReference>
<dbReference type="Gene3D" id="3.10.180.10">
    <property type="entry name" value="2,3-Dihydroxybiphenyl 1,2-Dioxygenase, domain 1"/>
    <property type="match status" value="1"/>
</dbReference>
<gene>
    <name evidence="1" type="ORF">EJ08DRAFT_608169</name>
</gene>
<proteinExistence type="predicted"/>
<keyword evidence="2" id="KW-1185">Reference proteome</keyword>
<dbReference type="AlphaFoldDB" id="A0A9P4NXA9"/>
<protein>
    <recommendedName>
        <fullName evidence="3">Glyoxalase-like domain-containing protein</fullName>
    </recommendedName>
</protein>
<name>A0A9P4NXA9_9PEZI</name>
<accession>A0A9P4NXA9</accession>
<dbReference type="Proteomes" id="UP000800235">
    <property type="component" value="Unassembled WGS sequence"/>
</dbReference>
<reference evidence="1" key="1">
    <citation type="journal article" date="2020" name="Stud. Mycol.">
        <title>101 Dothideomycetes genomes: a test case for predicting lifestyles and emergence of pathogens.</title>
        <authorList>
            <person name="Haridas S."/>
            <person name="Albert R."/>
            <person name="Binder M."/>
            <person name="Bloem J."/>
            <person name="Labutti K."/>
            <person name="Salamov A."/>
            <person name="Andreopoulos B."/>
            <person name="Baker S."/>
            <person name="Barry K."/>
            <person name="Bills G."/>
            <person name="Bluhm B."/>
            <person name="Cannon C."/>
            <person name="Castanera R."/>
            <person name="Culley D."/>
            <person name="Daum C."/>
            <person name="Ezra D."/>
            <person name="Gonzalez J."/>
            <person name="Henrissat B."/>
            <person name="Kuo A."/>
            <person name="Liang C."/>
            <person name="Lipzen A."/>
            <person name="Lutzoni F."/>
            <person name="Magnuson J."/>
            <person name="Mondo S."/>
            <person name="Nolan M."/>
            <person name="Ohm R."/>
            <person name="Pangilinan J."/>
            <person name="Park H.-J."/>
            <person name="Ramirez L."/>
            <person name="Alfaro M."/>
            <person name="Sun H."/>
            <person name="Tritt A."/>
            <person name="Yoshinaga Y."/>
            <person name="Zwiers L.-H."/>
            <person name="Turgeon B."/>
            <person name="Goodwin S."/>
            <person name="Spatafora J."/>
            <person name="Crous P."/>
            <person name="Grigoriev I."/>
        </authorList>
    </citation>
    <scope>NUCLEOTIDE SEQUENCE</scope>
    <source>
        <strain evidence="1">CBS 130266</strain>
    </source>
</reference>
<dbReference type="InterPro" id="IPR029068">
    <property type="entry name" value="Glyas_Bleomycin-R_OHBP_Dase"/>
</dbReference>
<sequence>MPPSFGNAGLDPATTRLRQIALVVKDLDRAREVLTKVLGTEVVFEDPGVAKWGLKNILIAIGGDIIEVVAPFEPGTTAGRLLEKRGGDGGYMIIMQTLDAAKRRQYILDKGLSKVIWGYDRDGITAAQYHPKGIPGGMMPELDSHPTTPSNPSPLTDPFSPWHACGKDHTAYSALMKKYSDIHLSGVLLRLAPGQTDTEAASRYWQDTFGVGMSRDLLAFTNARMGFVRGVEGRSEGLESITIGVDGVGRLEGIWEKARREGVAREGYVEMCGVKWFFHNAGGRSKL</sequence>
<evidence type="ECO:0008006" key="3">
    <source>
        <dbReference type="Google" id="ProtNLM"/>
    </source>
</evidence>
<dbReference type="SUPFAM" id="SSF54593">
    <property type="entry name" value="Glyoxalase/Bleomycin resistance protein/Dihydroxybiphenyl dioxygenase"/>
    <property type="match status" value="1"/>
</dbReference>
<dbReference type="OrthoDB" id="4179687at2759"/>
<organism evidence="1 2">
    <name type="scientific">Tothia fuscella</name>
    <dbReference type="NCBI Taxonomy" id="1048955"/>
    <lineage>
        <taxon>Eukaryota</taxon>
        <taxon>Fungi</taxon>
        <taxon>Dikarya</taxon>
        <taxon>Ascomycota</taxon>
        <taxon>Pezizomycotina</taxon>
        <taxon>Dothideomycetes</taxon>
        <taxon>Pleosporomycetidae</taxon>
        <taxon>Venturiales</taxon>
        <taxon>Cylindrosympodiaceae</taxon>
        <taxon>Tothia</taxon>
    </lineage>
</organism>